<accession>A0A415FYD2</accession>
<feature type="domain" description="FecR protein" evidence="2">
    <location>
        <begin position="120"/>
        <end position="209"/>
    </location>
</feature>
<evidence type="ECO:0000259" key="2">
    <source>
        <dbReference type="Pfam" id="PF04773"/>
    </source>
</evidence>
<dbReference type="AlphaFoldDB" id="A0A415FYD2"/>
<proteinExistence type="predicted"/>
<reference evidence="4 5" key="1">
    <citation type="submission" date="2018-08" db="EMBL/GenBank/DDBJ databases">
        <title>A genome reference for cultivated species of the human gut microbiota.</title>
        <authorList>
            <person name="Zou Y."/>
            <person name="Xue W."/>
            <person name="Luo G."/>
        </authorList>
    </citation>
    <scope>NUCLEOTIDE SEQUENCE [LARGE SCALE GENOMIC DNA]</scope>
    <source>
        <strain evidence="4 5">AF46-11NS</strain>
    </source>
</reference>
<comment type="caution">
    <text evidence="4">The sequence shown here is derived from an EMBL/GenBank/DDBJ whole genome shotgun (WGS) entry which is preliminary data.</text>
</comment>
<dbReference type="EMBL" id="QRNE01000036">
    <property type="protein sequence ID" value="RHK27974.1"/>
    <property type="molecule type" value="Genomic_DNA"/>
</dbReference>
<dbReference type="Gene3D" id="2.60.120.1440">
    <property type="match status" value="1"/>
</dbReference>
<evidence type="ECO:0000313" key="4">
    <source>
        <dbReference type="EMBL" id="RHK27974.1"/>
    </source>
</evidence>
<feature type="transmembrane region" description="Helical" evidence="1">
    <location>
        <begin position="83"/>
        <end position="105"/>
    </location>
</feature>
<keyword evidence="1" id="KW-0812">Transmembrane</keyword>
<keyword evidence="1" id="KW-0472">Membrane</keyword>
<protein>
    <submittedName>
        <fullName evidence="4">DUF4974 domain-containing protein</fullName>
    </submittedName>
</protein>
<dbReference type="Gene3D" id="3.55.50.30">
    <property type="match status" value="1"/>
</dbReference>
<feature type="domain" description="Protein FecR C-terminal" evidence="3">
    <location>
        <begin position="255"/>
        <end position="324"/>
    </location>
</feature>
<dbReference type="Pfam" id="PF04773">
    <property type="entry name" value="FecR"/>
    <property type="match status" value="1"/>
</dbReference>
<dbReference type="GO" id="GO:0016989">
    <property type="term" value="F:sigma factor antagonist activity"/>
    <property type="evidence" value="ECO:0007669"/>
    <property type="project" value="TreeGrafter"/>
</dbReference>
<dbReference type="InterPro" id="IPR012373">
    <property type="entry name" value="Ferrdict_sens_TM"/>
</dbReference>
<sequence>MKNYIRDVIDRYIKHDYPEEVDQDFRTWLISEERADEKDCELNKLWEATEAATTPGYRDSLERMHELTGIGVRRRIHFLHARLIVWRIAAALLIAISSVSIYLALQNRQAPDLLQAYIPTAEMRNLTLPDGTQVLINSQSTLLYPKEFTGDTRSVYLVGEAAFKVKRDEEHPFIVKSSDFQVTALGTEFNVTAYPDEEEVTATLISGKVLVEYNGQKKQEILKLNEQLAYNKRSRSGNVLRPDMQDVTAWQHGELVLRSMTLEEIFTRLERKYPYTFVYSFRSMKEDRFNLTFGQNASIEEIMDIVARVAGNLDYQIVGDKCYISINGKSKLRHQGTK</sequence>
<dbReference type="Proteomes" id="UP000285503">
    <property type="component" value="Unassembled WGS sequence"/>
</dbReference>
<dbReference type="InterPro" id="IPR006860">
    <property type="entry name" value="FecR"/>
</dbReference>
<evidence type="ECO:0000259" key="3">
    <source>
        <dbReference type="Pfam" id="PF16344"/>
    </source>
</evidence>
<dbReference type="FunFam" id="2.60.120.1440:FF:000001">
    <property type="entry name" value="Putative anti-sigma factor"/>
    <property type="match status" value="1"/>
</dbReference>
<organism evidence="4 5">
    <name type="scientific">Bacteroides xylanisolvens</name>
    <dbReference type="NCBI Taxonomy" id="371601"/>
    <lineage>
        <taxon>Bacteria</taxon>
        <taxon>Pseudomonadati</taxon>
        <taxon>Bacteroidota</taxon>
        <taxon>Bacteroidia</taxon>
        <taxon>Bacteroidales</taxon>
        <taxon>Bacteroidaceae</taxon>
        <taxon>Bacteroides</taxon>
    </lineage>
</organism>
<gene>
    <name evidence="4" type="ORF">DW075_08330</name>
</gene>
<name>A0A415FYD2_9BACE</name>
<evidence type="ECO:0000313" key="5">
    <source>
        <dbReference type="Proteomes" id="UP000285503"/>
    </source>
</evidence>
<dbReference type="PIRSF" id="PIRSF018266">
    <property type="entry name" value="FecR"/>
    <property type="match status" value="1"/>
</dbReference>
<dbReference type="PANTHER" id="PTHR30273:SF2">
    <property type="entry name" value="PROTEIN FECR"/>
    <property type="match status" value="1"/>
</dbReference>
<dbReference type="PANTHER" id="PTHR30273">
    <property type="entry name" value="PERIPLASMIC SIGNAL SENSOR AND SIGMA FACTOR ACTIVATOR FECR-RELATED"/>
    <property type="match status" value="1"/>
</dbReference>
<keyword evidence="1" id="KW-1133">Transmembrane helix</keyword>
<evidence type="ECO:0000256" key="1">
    <source>
        <dbReference type="SAM" id="Phobius"/>
    </source>
</evidence>
<dbReference type="Pfam" id="PF16344">
    <property type="entry name" value="FecR_C"/>
    <property type="match status" value="1"/>
</dbReference>
<dbReference type="InterPro" id="IPR032508">
    <property type="entry name" value="FecR_C"/>
</dbReference>